<proteinExistence type="predicted"/>
<dbReference type="EMBL" id="LLXL01000437">
    <property type="protein sequence ID" value="PKK72505.1"/>
    <property type="molecule type" value="Genomic_DNA"/>
</dbReference>
<keyword evidence="1" id="KW-0812">Transmembrane</keyword>
<evidence type="ECO:0000256" key="1">
    <source>
        <dbReference type="SAM" id="Phobius"/>
    </source>
</evidence>
<protein>
    <submittedName>
        <fullName evidence="2">Uncharacterized protein</fullName>
    </submittedName>
</protein>
<evidence type="ECO:0000313" key="3">
    <source>
        <dbReference type="Proteomes" id="UP000233469"/>
    </source>
</evidence>
<keyword evidence="1" id="KW-1133">Transmembrane helix</keyword>
<accession>A0A2N1NF04</accession>
<evidence type="ECO:0000313" key="2">
    <source>
        <dbReference type="EMBL" id="PKK72505.1"/>
    </source>
</evidence>
<keyword evidence="1" id="KW-0472">Membrane</keyword>
<feature type="transmembrane region" description="Helical" evidence="1">
    <location>
        <begin position="7"/>
        <end position="26"/>
    </location>
</feature>
<dbReference type="AlphaFoldDB" id="A0A2N1NF04"/>
<gene>
    <name evidence="2" type="ORF">RhiirC2_379270</name>
</gene>
<reference evidence="2 3" key="1">
    <citation type="submission" date="2016-04" db="EMBL/GenBank/DDBJ databases">
        <title>Genome analyses suggest a sexual origin of heterokaryosis in a supposedly ancient asexual fungus.</title>
        <authorList>
            <person name="Ropars J."/>
            <person name="Sedzielewska K."/>
            <person name="Noel J."/>
            <person name="Charron P."/>
            <person name="Farinelli L."/>
            <person name="Marton T."/>
            <person name="Kruger M."/>
            <person name="Pelin A."/>
            <person name="Brachmann A."/>
            <person name="Corradi N."/>
        </authorList>
    </citation>
    <scope>NUCLEOTIDE SEQUENCE [LARGE SCALE GENOMIC DNA]</scope>
    <source>
        <strain evidence="2 3">C2</strain>
    </source>
</reference>
<dbReference type="Proteomes" id="UP000233469">
    <property type="component" value="Unassembled WGS sequence"/>
</dbReference>
<comment type="caution">
    <text evidence="2">The sequence shown here is derived from an EMBL/GenBank/DDBJ whole genome shotgun (WGS) entry which is preliminary data.</text>
</comment>
<organism evidence="2 3">
    <name type="scientific">Rhizophagus irregularis</name>
    <dbReference type="NCBI Taxonomy" id="588596"/>
    <lineage>
        <taxon>Eukaryota</taxon>
        <taxon>Fungi</taxon>
        <taxon>Fungi incertae sedis</taxon>
        <taxon>Mucoromycota</taxon>
        <taxon>Glomeromycotina</taxon>
        <taxon>Glomeromycetes</taxon>
        <taxon>Glomerales</taxon>
        <taxon>Glomeraceae</taxon>
        <taxon>Rhizophagus</taxon>
    </lineage>
</organism>
<reference evidence="2 3" key="2">
    <citation type="submission" date="2017-10" db="EMBL/GenBank/DDBJ databases">
        <title>Extensive intraspecific genome diversity in a model arbuscular mycorrhizal fungus.</title>
        <authorList>
            <person name="Chen E.C.H."/>
            <person name="Morin E."/>
            <person name="Baudet D."/>
            <person name="Noel J."/>
            <person name="Ndikumana S."/>
            <person name="Charron P."/>
            <person name="St-Onge C."/>
            <person name="Giorgi J."/>
            <person name="Grigoriev I.V."/>
            <person name="Roux C."/>
            <person name="Martin F.M."/>
            <person name="Corradi N."/>
        </authorList>
    </citation>
    <scope>NUCLEOTIDE SEQUENCE [LARGE SCALE GENOMIC DNA]</scope>
    <source>
        <strain evidence="2 3">C2</strain>
    </source>
</reference>
<sequence>MFMLIRYITYSMICYYTVVPPFYLIFKKFTKLKSLLNIVKISSFFCLVAIC</sequence>
<name>A0A2N1NF04_9GLOM</name>